<dbReference type="Proteomes" id="UP000589520">
    <property type="component" value="Unassembled WGS sequence"/>
</dbReference>
<gene>
    <name evidence="2" type="ORF">HDF17_000918</name>
</gene>
<proteinExistence type="predicted"/>
<accession>A0A7Y9PEV6</accession>
<reference evidence="2 3" key="1">
    <citation type="submission" date="2020-07" db="EMBL/GenBank/DDBJ databases">
        <title>Genomic Encyclopedia of Type Strains, Phase IV (KMG-V): Genome sequencing to study the core and pangenomes of soil and plant-associated prokaryotes.</title>
        <authorList>
            <person name="Whitman W."/>
        </authorList>
    </citation>
    <scope>NUCLEOTIDE SEQUENCE [LARGE SCALE GENOMIC DNA]</scope>
    <source>
        <strain evidence="2 3">X4EP2</strain>
    </source>
</reference>
<evidence type="ECO:0000256" key="1">
    <source>
        <dbReference type="SAM" id="MobiDB-lite"/>
    </source>
</evidence>
<sequence length="126" mass="13747">MSTEPAKSKPKSVGTDPSQHRVSARKVLAEGEPQNLDSAYSCALLNDTSDAYIVTTFHDSGWAAEIWGQPPGATIYMKPGWKAFLDPVNCEDVLNQDEHGNSESYGGGWPFTTQANSTYHFSSKSF</sequence>
<keyword evidence="3" id="KW-1185">Reference proteome</keyword>
<protein>
    <submittedName>
        <fullName evidence="2">Uncharacterized protein</fullName>
    </submittedName>
</protein>
<dbReference type="EMBL" id="JACCCW010000001">
    <property type="protein sequence ID" value="NYF78631.1"/>
    <property type="molecule type" value="Genomic_DNA"/>
</dbReference>
<comment type="caution">
    <text evidence="2">The sequence shown here is derived from an EMBL/GenBank/DDBJ whole genome shotgun (WGS) entry which is preliminary data.</text>
</comment>
<evidence type="ECO:0000313" key="2">
    <source>
        <dbReference type="EMBL" id="NYF78631.1"/>
    </source>
</evidence>
<dbReference type="AlphaFoldDB" id="A0A7Y9PEV6"/>
<evidence type="ECO:0000313" key="3">
    <source>
        <dbReference type="Proteomes" id="UP000589520"/>
    </source>
</evidence>
<feature type="region of interest" description="Disordered" evidence="1">
    <location>
        <begin position="1"/>
        <end position="23"/>
    </location>
</feature>
<organism evidence="2 3">
    <name type="scientific">Granulicella arctica</name>
    <dbReference type="NCBI Taxonomy" id="940613"/>
    <lineage>
        <taxon>Bacteria</taxon>
        <taxon>Pseudomonadati</taxon>
        <taxon>Acidobacteriota</taxon>
        <taxon>Terriglobia</taxon>
        <taxon>Terriglobales</taxon>
        <taxon>Acidobacteriaceae</taxon>
        <taxon>Granulicella</taxon>
    </lineage>
</organism>
<dbReference type="RefSeq" id="WP_179488194.1">
    <property type="nucleotide sequence ID" value="NZ_JACCCW010000001.1"/>
</dbReference>
<name>A0A7Y9PEV6_9BACT</name>